<dbReference type="AlphaFoldDB" id="A0A9N8EHM2"/>
<organism evidence="2 3">
    <name type="scientific">Seminavis robusta</name>
    <dbReference type="NCBI Taxonomy" id="568900"/>
    <lineage>
        <taxon>Eukaryota</taxon>
        <taxon>Sar</taxon>
        <taxon>Stramenopiles</taxon>
        <taxon>Ochrophyta</taxon>
        <taxon>Bacillariophyta</taxon>
        <taxon>Bacillariophyceae</taxon>
        <taxon>Bacillariophycidae</taxon>
        <taxon>Naviculales</taxon>
        <taxon>Naviculaceae</taxon>
        <taxon>Seminavis</taxon>
    </lineage>
</organism>
<reference evidence="2" key="1">
    <citation type="submission" date="2020-06" db="EMBL/GenBank/DDBJ databases">
        <authorList>
            <consortium name="Plant Systems Biology data submission"/>
        </authorList>
    </citation>
    <scope>NUCLEOTIDE SEQUENCE</scope>
    <source>
        <strain evidence="2">D6</strain>
    </source>
</reference>
<gene>
    <name evidence="2" type="ORF">SEMRO_1112_G242580.1</name>
</gene>
<feature type="region of interest" description="Disordered" evidence="1">
    <location>
        <begin position="309"/>
        <end position="329"/>
    </location>
</feature>
<dbReference type="InterPro" id="IPR032675">
    <property type="entry name" value="LRR_dom_sf"/>
</dbReference>
<protein>
    <submittedName>
        <fullName evidence="2">Uncharacterized protein</fullName>
    </submittedName>
</protein>
<evidence type="ECO:0000313" key="3">
    <source>
        <dbReference type="Proteomes" id="UP001153069"/>
    </source>
</evidence>
<accession>A0A9N8EHM2</accession>
<dbReference type="Proteomes" id="UP001153069">
    <property type="component" value="Unassembled WGS sequence"/>
</dbReference>
<feature type="compositionally biased region" description="Basic and acidic residues" evidence="1">
    <location>
        <begin position="309"/>
        <end position="328"/>
    </location>
</feature>
<dbReference type="SUPFAM" id="SSF52047">
    <property type="entry name" value="RNI-like"/>
    <property type="match status" value="1"/>
</dbReference>
<evidence type="ECO:0000313" key="2">
    <source>
        <dbReference type="EMBL" id="CAB9520545.1"/>
    </source>
</evidence>
<name>A0A9N8EHM2_9STRA</name>
<keyword evidence="3" id="KW-1185">Reference proteome</keyword>
<comment type="caution">
    <text evidence="2">The sequence shown here is derived from an EMBL/GenBank/DDBJ whole genome shotgun (WGS) entry which is preliminary data.</text>
</comment>
<dbReference type="EMBL" id="CAICTM010001110">
    <property type="protein sequence ID" value="CAB9520545.1"/>
    <property type="molecule type" value="Genomic_DNA"/>
</dbReference>
<sequence>MIFFAGANAPVVRRETLEDLTDRVRKSGGKSLRLCLHDHVPVSADDGLAWTRWLEALRSSDIANISVDFEEGNTQEEEQMVSSHQILQSLVANLSNLRVLKLSGYCQSTGMPLTELTNLLKTGGAAALTHLHLTSVKMDVKDIQSFSLALAEHASLTELRLQDCQLHLANTADGLDSDEFLYHLLEGVSAAPNLKSLLISPTKRQALGTISVRAIERLQSANNHLTSLILYPIHGFFTTSGGAMSPFQALTSLLASNQIPTLKQLHLPFCADNQKQCHDIASLLTSKTSLGSLDLMGTSHQDMMDLEQQLRQEQEQQHQQQQHEDTHDHHHPLLQIAHALSGSSLQSIALTGFGTTGIPFHVVQAFAQTVQLNYGIQQMLLYDIQTTVLRKTVDYHCHLNQQGRKRWLQHMYANNKPKRRQEFCKAQDGMEQKSTQSQQRMLFRLAQDKDALYYYLSHMNPSFLEHQSKQANKCHQK</sequence>
<proteinExistence type="predicted"/>
<evidence type="ECO:0000256" key="1">
    <source>
        <dbReference type="SAM" id="MobiDB-lite"/>
    </source>
</evidence>
<dbReference type="Gene3D" id="3.80.10.10">
    <property type="entry name" value="Ribonuclease Inhibitor"/>
    <property type="match status" value="2"/>
</dbReference>